<feature type="domain" description="Glyoxalase-like" evidence="1">
    <location>
        <begin position="8"/>
        <end position="119"/>
    </location>
</feature>
<dbReference type="EMBL" id="JABENB010000001">
    <property type="protein sequence ID" value="NNG39433.1"/>
    <property type="molecule type" value="Genomic_DNA"/>
</dbReference>
<dbReference type="CDD" id="cd06587">
    <property type="entry name" value="VOC"/>
    <property type="match status" value="1"/>
</dbReference>
<keyword evidence="3" id="KW-1185">Reference proteome</keyword>
<evidence type="ECO:0000313" key="2">
    <source>
        <dbReference type="EMBL" id="NNG39433.1"/>
    </source>
</evidence>
<dbReference type="SUPFAM" id="SSF54593">
    <property type="entry name" value="Glyoxalase/Bleomycin resistance protein/Dihydroxybiphenyl dioxygenase"/>
    <property type="match status" value="1"/>
</dbReference>
<name>A0A849AHN3_9MICO</name>
<dbReference type="Gene3D" id="3.10.180.10">
    <property type="entry name" value="2,3-Dihydroxybiphenyl 1,2-Dioxygenase, domain 1"/>
    <property type="match status" value="1"/>
</dbReference>
<dbReference type="Pfam" id="PF18029">
    <property type="entry name" value="Glyoxalase_6"/>
    <property type="match status" value="1"/>
</dbReference>
<gene>
    <name evidence="2" type="ORF">HJ588_09125</name>
</gene>
<dbReference type="PANTHER" id="PTHR35908:SF1">
    <property type="entry name" value="CONSERVED PROTEIN"/>
    <property type="match status" value="1"/>
</dbReference>
<protein>
    <submittedName>
        <fullName evidence="2">VOC family protein</fullName>
    </submittedName>
</protein>
<dbReference type="InterPro" id="IPR029068">
    <property type="entry name" value="Glyas_Bleomycin-R_OHBP_Dase"/>
</dbReference>
<dbReference type="Proteomes" id="UP000557772">
    <property type="component" value="Unassembled WGS sequence"/>
</dbReference>
<proteinExistence type="predicted"/>
<dbReference type="PANTHER" id="PTHR35908">
    <property type="entry name" value="HYPOTHETICAL FUSION PROTEIN"/>
    <property type="match status" value="1"/>
</dbReference>
<accession>A0A849AHN3</accession>
<dbReference type="RefSeq" id="WP_171154182.1">
    <property type="nucleotide sequence ID" value="NZ_JABENB010000001.1"/>
</dbReference>
<evidence type="ECO:0000259" key="1">
    <source>
        <dbReference type="Pfam" id="PF18029"/>
    </source>
</evidence>
<sequence length="137" mass="15284">MTSRAANFCIDAADPYAQTLWWSKVLGDYHLETDDPPQPGDDEAGLAGPNDTYLLFLKVPEGKTVKNRMHVCLRPTDRTRDEEVDRILALGATMYDDRRRPDSGWAVLADPEGNEFCVLMSDAEVADRERAQGDQPG</sequence>
<comment type="caution">
    <text evidence="2">The sequence shown here is derived from an EMBL/GenBank/DDBJ whole genome shotgun (WGS) entry which is preliminary data.</text>
</comment>
<organism evidence="2 3">
    <name type="scientific">Flexivirga aerilata</name>
    <dbReference type="NCBI Taxonomy" id="1656889"/>
    <lineage>
        <taxon>Bacteria</taxon>
        <taxon>Bacillati</taxon>
        <taxon>Actinomycetota</taxon>
        <taxon>Actinomycetes</taxon>
        <taxon>Micrococcales</taxon>
        <taxon>Dermacoccaceae</taxon>
        <taxon>Flexivirga</taxon>
    </lineage>
</organism>
<dbReference type="AlphaFoldDB" id="A0A849AHN3"/>
<evidence type="ECO:0000313" key="3">
    <source>
        <dbReference type="Proteomes" id="UP000557772"/>
    </source>
</evidence>
<reference evidence="2 3" key="1">
    <citation type="submission" date="2020-05" db="EMBL/GenBank/DDBJ databases">
        <title>Flexivirga sp. ID2601S isolated from air conditioner.</title>
        <authorList>
            <person name="Kim D.H."/>
        </authorList>
    </citation>
    <scope>NUCLEOTIDE SEQUENCE [LARGE SCALE GENOMIC DNA]</scope>
    <source>
        <strain evidence="2 3">ID2601S</strain>
    </source>
</reference>
<dbReference type="InterPro" id="IPR041581">
    <property type="entry name" value="Glyoxalase_6"/>
</dbReference>